<dbReference type="OrthoDB" id="5801062at2759"/>
<reference evidence="1" key="1">
    <citation type="submission" date="2021-01" db="EMBL/GenBank/DDBJ databases">
        <authorList>
            <person name="Kaushik A."/>
        </authorList>
    </citation>
    <scope>NUCLEOTIDE SEQUENCE</scope>
    <source>
        <strain evidence="1">AG3-T5</strain>
    </source>
</reference>
<dbReference type="Gene3D" id="3.80.10.10">
    <property type="entry name" value="Ribonuclease Inhibitor"/>
    <property type="match status" value="1"/>
</dbReference>
<dbReference type="AlphaFoldDB" id="A0A8H3GG35"/>
<protein>
    <recommendedName>
        <fullName evidence="3">FBD domain-containing protein</fullName>
    </recommendedName>
</protein>
<dbReference type="EMBL" id="CAJMWW010000152">
    <property type="protein sequence ID" value="CAE6451410.1"/>
    <property type="molecule type" value="Genomic_DNA"/>
</dbReference>
<comment type="caution">
    <text evidence="1">The sequence shown here is derived from an EMBL/GenBank/DDBJ whole genome shotgun (WGS) entry which is preliminary data.</text>
</comment>
<sequence>MALLRSSPDLESIVLNIEGEHAPYSPTLVLEPLGIGCPLEDVSSDGMDLDELSRLLPSVKHLACPLFLCEAVIISKLATQLESLNVSDSSPGKPDDAPFAPLLKVMTEDSLPNLRKLAIWDDFSSYLLEAEVLEVFFLAAKGLEELEFRIDVDDYDEFLSILSGARNLQRITMDQHPFREYELSDDAWGSMMAALAEACPLLERIVHYHGIDSWAVVRSGSDQPTIEKIETRFL</sequence>
<evidence type="ECO:0000313" key="1">
    <source>
        <dbReference type="EMBL" id="CAE6451410.1"/>
    </source>
</evidence>
<organism evidence="1 2">
    <name type="scientific">Rhizoctonia solani</name>
    <dbReference type="NCBI Taxonomy" id="456999"/>
    <lineage>
        <taxon>Eukaryota</taxon>
        <taxon>Fungi</taxon>
        <taxon>Dikarya</taxon>
        <taxon>Basidiomycota</taxon>
        <taxon>Agaricomycotina</taxon>
        <taxon>Agaricomycetes</taxon>
        <taxon>Cantharellales</taxon>
        <taxon>Ceratobasidiaceae</taxon>
        <taxon>Rhizoctonia</taxon>
    </lineage>
</organism>
<name>A0A8H3GG35_9AGAM</name>
<dbReference type="Proteomes" id="UP000663841">
    <property type="component" value="Unassembled WGS sequence"/>
</dbReference>
<evidence type="ECO:0008006" key="3">
    <source>
        <dbReference type="Google" id="ProtNLM"/>
    </source>
</evidence>
<dbReference type="InterPro" id="IPR032675">
    <property type="entry name" value="LRR_dom_sf"/>
</dbReference>
<evidence type="ECO:0000313" key="2">
    <source>
        <dbReference type="Proteomes" id="UP000663841"/>
    </source>
</evidence>
<gene>
    <name evidence="1" type="ORF">RDB_LOCUS127958</name>
</gene>
<accession>A0A8H3GG35</accession>
<proteinExistence type="predicted"/>